<keyword evidence="1" id="KW-0812">Transmembrane</keyword>
<accession>A0A9W7CRU6</accession>
<keyword evidence="1" id="KW-0472">Membrane</keyword>
<organism evidence="2 3">
    <name type="scientific">Phytophthora lilii</name>
    <dbReference type="NCBI Taxonomy" id="2077276"/>
    <lineage>
        <taxon>Eukaryota</taxon>
        <taxon>Sar</taxon>
        <taxon>Stramenopiles</taxon>
        <taxon>Oomycota</taxon>
        <taxon>Peronosporomycetes</taxon>
        <taxon>Peronosporales</taxon>
        <taxon>Peronosporaceae</taxon>
        <taxon>Phytophthora</taxon>
    </lineage>
</organism>
<protein>
    <submittedName>
        <fullName evidence="2">Unnamed protein product</fullName>
    </submittedName>
</protein>
<comment type="caution">
    <text evidence="2">The sequence shown here is derived from an EMBL/GenBank/DDBJ whole genome shotgun (WGS) entry which is preliminary data.</text>
</comment>
<evidence type="ECO:0000313" key="3">
    <source>
        <dbReference type="Proteomes" id="UP001165083"/>
    </source>
</evidence>
<feature type="transmembrane region" description="Helical" evidence="1">
    <location>
        <begin position="29"/>
        <end position="53"/>
    </location>
</feature>
<dbReference type="EMBL" id="BSXW01001916">
    <property type="protein sequence ID" value="GMF39894.1"/>
    <property type="molecule type" value="Genomic_DNA"/>
</dbReference>
<dbReference type="Proteomes" id="UP001165083">
    <property type="component" value="Unassembled WGS sequence"/>
</dbReference>
<evidence type="ECO:0000313" key="2">
    <source>
        <dbReference type="EMBL" id="GMF39894.1"/>
    </source>
</evidence>
<evidence type="ECO:0000256" key="1">
    <source>
        <dbReference type="SAM" id="Phobius"/>
    </source>
</evidence>
<reference evidence="2" key="1">
    <citation type="submission" date="2023-04" db="EMBL/GenBank/DDBJ databases">
        <title>Phytophthora lilii NBRC 32176.</title>
        <authorList>
            <person name="Ichikawa N."/>
            <person name="Sato H."/>
            <person name="Tonouchi N."/>
        </authorList>
    </citation>
    <scope>NUCLEOTIDE SEQUENCE</scope>
    <source>
        <strain evidence="2">NBRC 32176</strain>
    </source>
</reference>
<dbReference type="OrthoDB" id="58570at2759"/>
<keyword evidence="1" id="KW-1133">Transmembrane helix</keyword>
<feature type="transmembrane region" description="Helical" evidence="1">
    <location>
        <begin position="205"/>
        <end position="225"/>
    </location>
</feature>
<name>A0A9W7CRU6_9STRA</name>
<proteinExistence type="predicted"/>
<sequence length="230" mass="25836">MGQSLQQMLQETSTDKKHPLLGHRTAKKFVYIAIAILLLFVGAISGFSVLSVLQKSAKWFPDATSVEYEENSIIHHTGVVKLHVGLANETNPAISVEDPLYASCSNRWNGLSLIDLAFFAEAAYFDPLSNDTAEFISTIFDNELGNIHVYLPALNTKTGSKLDFFEAYIPKLNTSVISVRGTDIWRFTDFVEDVKMFFEPVVSQYYLQFFPPSAFGLMLLSQLWLSFTVK</sequence>
<gene>
    <name evidence="2" type="ORF">Plil01_001640200</name>
</gene>
<keyword evidence="3" id="KW-1185">Reference proteome</keyword>
<dbReference type="AlphaFoldDB" id="A0A9W7CRU6"/>